<feature type="region of interest" description="Disordered" evidence="1">
    <location>
        <begin position="1"/>
        <end position="22"/>
    </location>
</feature>
<dbReference type="EMBL" id="BAAAOB010000001">
    <property type="protein sequence ID" value="GAA1787339.1"/>
    <property type="molecule type" value="Genomic_DNA"/>
</dbReference>
<keyword evidence="5" id="KW-1185">Reference proteome</keyword>
<evidence type="ECO:0000256" key="1">
    <source>
        <dbReference type="SAM" id="MobiDB-lite"/>
    </source>
</evidence>
<feature type="transmembrane region" description="Helical" evidence="2">
    <location>
        <begin position="105"/>
        <end position="127"/>
    </location>
</feature>
<feature type="transmembrane region" description="Helical" evidence="2">
    <location>
        <begin position="147"/>
        <end position="164"/>
    </location>
</feature>
<proteinExistence type="predicted"/>
<reference evidence="5" key="1">
    <citation type="journal article" date="2019" name="Int. J. Syst. Evol. Microbiol.">
        <title>The Global Catalogue of Microorganisms (GCM) 10K type strain sequencing project: providing services to taxonomists for standard genome sequencing and annotation.</title>
        <authorList>
            <consortium name="The Broad Institute Genomics Platform"/>
            <consortium name="The Broad Institute Genome Sequencing Center for Infectious Disease"/>
            <person name="Wu L."/>
            <person name="Ma J."/>
        </authorList>
    </citation>
    <scope>NUCLEOTIDE SEQUENCE [LARGE SCALE GENOMIC DNA]</scope>
    <source>
        <strain evidence="5">JCM 14736</strain>
    </source>
</reference>
<evidence type="ECO:0000256" key="2">
    <source>
        <dbReference type="SAM" id="Phobius"/>
    </source>
</evidence>
<keyword evidence="2" id="KW-0812">Transmembrane</keyword>
<gene>
    <name evidence="4" type="ORF">GCM10009768_15370</name>
</gene>
<keyword evidence="2" id="KW-0472">Membrane</keyword>
<evidence type="ECO:0000259" key="3">
    <source>
        <dbReference type="Pfam" id="PF10708"/>
    </source>
</evidence>
<dbReference type="Proteomes" id="UP001500851">
    <property type="component" value="Unassembled WGS sequence"/>
</dbReference>
<name>A0ABP4XPK5_9MICO</name>
<feature type="transmembrane region" description="Helical" evidence="2">
    <location>
        <begin position="69"/>
        <end position="93"/>
    </location>
</feature>
<comment type="caution">
    <text evidence="4">The sequence shown here is derived from an EMBL/GenBank/DDBJ whole genome shotgun (WGS) entry which is preliminary data.</text>
</comment>
<protein>
    <recommendedName>
        <fullName evidence="3">DUF2510 domain-containing protein</fullName>
    </recommendedName>
</protein>
<organism evidence="4 5">
    <name type="scientific">Leucobacter iarius</name>
    <dbReference type="NCBI Taxonomy" id="333963"/>
    <lineage>
        <taxon>Bacteria</taxon>
        <taxon>Bacillati</taxon>
        <taxon>Actinomycetota</taxon>
        <taxon>Actinomycetes</taxon>
        <taxon>Micrococcales</taxon>
        <taxon>Microbacteriaceae</taxon>
        <taxon>Leucobacter</taxon>
    </lineage>
</organism>
<dbReference type="RefSeq" id="WP_344031133.1">
    <property type="nucleotide sequence ID" value="NZ_BAAAOB010000001.1"/>
</dbReference>
<dbReference type="InterPro" id="IPR018929">
    <property type="entry name" value="DUF2510"/>
</dbReference>
<dbReference type="Pfam" id="PF10708">
    <property type="entry name" value="DUF2510"/>
    <property type="match status" value="1"/>
</dbReference>
<evidence type="ECO:0000313" key="4">
    <source>
        <dbReference type="EMBL" id="GAA1787339.1"/>
    </source>
</evidence>
<evidence type="ECO:0000313" key="5">
    <source>
        <dbReference type="Proteomes" id="UP001500851"/>
    </source>
</evidence>
<keyword evidence="2" id="KW-1133">Transmembrane helix</keyword>
<feature type="compositionally biased region" description="Low complexity" evidence="1">
    <location>
        <begin position="7"/>
        <end position="17"/>
    </location>
</feature>
<accession>A0ABP4XPK5</accession>
<feature type="transmembrane region" description="Helical" evidence="2">
    <location>
        <begin position="176"/>
        <end position="202"/>
    </location>
</feature>
<sequence length="212" mass="23246">MSDPNHAQFPAQQQPAPGWYPDGTGTVRWWDGSAWTAHTQGSAPVAAAPRPAVLERPRLADHLAVDGPWTWVIALAQLLAVPSIFLIDVRGYVRSLTEGDQSGFISYFATTGIVALLGWALTALIIVAAHRDSKRLTALGVVRPFHWAFAFLGATVYLIGRHVVLRKVTRTPGWPLWANLACVLVSLVITTIWTVMFMQFMLSELATSPLYS</sequence>
<feature type="domain" description="DUF2510" evidence="3">
    <location>
        <begin position="17"/>
        <end position="47"/>
    </location>
</feature>